<dbReference type="OrthoDB" id="2310150at2759"/>
<accession>A0A194V6S6</accession>
<dbReference type="PANTHER" id="PTHR43364:SF4">
    <property type="entry name" value="NAD(P)-LINKED OXIDOREDUCTASE SUPERFAMILY PROTEIN"/>
    <property type="match status" value="1"/>
</dbReference>
<dbReference type="STRING" id="694573.A0A194V6S6"/>
<evidence type="ECO:0000259" key="2">
    <source>
        <dbReference type="Pfam" id="PF00248"/>
    </source>
</evidence>
<dbReference type="PRINTS" id="PR00069">
    <property type="entry name" value="ALDKETRDTASE"/>
</dbReference>
<dbReference type="InterPro" id="IPR020471">
    <property type="entry name" value="AKR"/>
</dbReference>
<dbReference type="Pfam" id="PF00248">
    <property type="entry name" value="Aldo_ket_red"/>
    <property type="match status" value="1"/>
</dbReference>
<dbReference type="GO" id="GO:0016491">
    <property type="term" value="F:oxidoreductase activity"/>
    <property type="evidence" value="ECO:0007669"/>
    <property type="project" value="UniProtKB-KW"/>
</dbReference>
<organism evidence="3 4">
    <name type="scientific">Cytospora mali</name>
    <name type="common">Apple Valsa canker fungus</name>
    <name type="synonym">Valsa mali</name>
    <dbReference type="NCBI Taxonomy" id="578113"/>
    <lineage>
        <taxon>Eukaryota</taxon>
        <taxon>Fungi</taxon>
        <taxon>Dikarya</taxon>
        <taxon>Ascomycota</taxon>
        <taxon>Pezizomycotina</taxon>
        <taxon>Sordariomycetes</taxon>
        <taxon>Sordariomycetidae</taxon>
        <taxon>Diaporthales</taxon>
        <taxon>Cytosporaceae</taxon>
        <taxon>Cytospora</taxon>
    </lineage>
</organism>
<evidence type="ECO:0000313" key="3">
    <source>
        <dbReference type="EMBL" id="KUI59677.1"/>
    </source>
</evidence>
<name>A0A194V6S6_CYTMA</name>
<dbReference type="InterPro" id="IPR023210">
    <property type="entry name" value="NADP_OxRdtase_dom"/>
</dbReference>
<evidence type="ECO:0000256" key="1">
    <source>
        <dbReference type="ARBA" id="ARBA00023002"/>
    </source>
</evidence>
<dbReference type="PANTHER" id="PTHR43364">
    <property type="entry name" value="NADH-SPECIFIC METHYLGLYOXAL REDUCTASE-RELATED"/>
    <property type="match status" value="1"/>
</dbReference>
<sequence>MSPLKLSIGAAGFPRPNLQLALDTLKAVGIHELDTAEVYGNSEADLGAVNAAEQGFLISTKNPGGWRKGALKEVIPKTTASLSRLNTQAVDILYIHGPDRSVTLDEWVPHIDSLYREGKFQRFGVSNFSPEEVRTLHAYCKEKGFVLPTVYQGNYNALSRLIDTTLFPVLRELSIAFYAYSPVAGGFLTKSRRALEEGAGTGRFATGTAADAKAGLKMYQTFYLKPSMVKALDKWEELADAQGVSKAELAYRWVYYHSEMRPELGDTVIVGASKVEQIKQTVEGLERGSLKAEVVRGIDEFWELVKEDAIINNFEATGGVTG</sequence>
<dbReference type="Proteomes" id="UP000078576">
    <property type="component" value="Unassembled WGS sequence"/>
</dbReference>
<dbReference type="InterPro" id="IPR050523">
    <property type="entry name" value="AKR_Detox_Biosynth"/>
</dbReference>
<reference evidence="4" key="1">
    <citation type="submission" date="2014-12" db="EMBL/GenBank/DDBJ databases">
        <title>Genome Sequence of Valsa Canker Pathogens Uncovers a Specific Adaption of Colonization on Woody Bark.</title>
        <authorList>
            <person name="Yin Z."/>
            <person name="Liu H."/>
            <person name="Gao X."/>
            <person name="Li Z."/>
            <person name="Song N."/>
            <person name="Ke X."/>
            <person name="Dai Q."/>
            <person name="Wu Y."/>
            <person name="Sun Y."/>
            <person name="Xu J.-R."/>
            <person name="Kang Z.K."/>
            <person name="Wang L."/>
            <person name="Huang L."/>
        </authorList>
    </citation>
    <scope>NUCLEOTIDE SEQUENCE [LARGE SCALE GENOMIC DNA]</scope>
    <source>
        <strain evidence="4">SXYL134</strain>
    </source>
</reference>
<dbReference type="SUPFAM" id="SSF51430">
    <property type="entry name" value="NAD(P)-linked oxidoreductase"/>
    <property type="match status" value="1"/>
</dbReference>
<keyword evidence="1" id="KW-0560">Oxidoreductase</keyword>
<dbReference type="CDD" id="cd19075">
    <property type="entry name" value="AKR_AKR7A1-5"/>
    <property type="match status" value="1"/>
</dbReference>
<feature type="domain" description="NADP-dependent oxidoreductase" evidence="2">
    <location>
        <begin position="12"/>
        <end position="303"/>
    </location>
</feature>
<dbReference type="EMBL" id="KN714734">
    <property type="protein sequence ID" value="KUI59677.1"/>
    <property type="molecule type" value="Genomic_DNA"/>
</dbReference>
<evidence type="ECO:0000313" key="4">
    <source>
        <dbReference type="Proteomes" id="UP000078576"/>
    </source>
</evidence>
<protein>
    <submittedName>
        <fullName evidence="3">Aflatoxin B1 aldehyde reductase member 4</fullName>
    </submittedName>
</protein>
<keyword evidence="4" id="KW-1185">Reference proteome</keyword>
<dbReference type="InterPro" id="IPR036812">
    <property type="entry name" value="NAD(P)_OxRdtase_dom_sf"/>
</dbReference>
<proteinExistence type="predicted"/>
<dbReference type="Gene3D" id="3.20.20.100">
    <property type="entry name" value="NADP-dependent oxidoreductase domain"/>
    <property type="match status" value="1"/>
</dbReference>
<dbReference type="AlphaFoldDB" id="A0A194V6S6"/>
<gene>
    <name evidence="3" type="ORF">VP1G_06895</name>
</gene>